<evidence type="ECO:0000313" key="8">
    <source>
        <dbReference type="EMBL" id="MBZ4186272.1"/>
    </source>
</evidence>
<dbReference type="PANTHER" id="PTHR11069">
    <property type="entry name" value="GLUCOSYLCERAMIDASE"/>
    <property type="match status" value="1"/>
</dbReference>
<dbReference type="Pfam" id="PF02055">
    <property type="entry name" value="Glyco_hydro_30"/>
    <property type="match status" value="1"/>
</dbReference>
<evidence type="ECO:0000256" key="3">
    <source>
        <dbReference type="ARBA" id="ARBA00022801"/>
    </source>
</evidence>
<evidence type="ECO:0000256" key="4">
    <source>
        <dbReference type="RuleBase" id="RU361188"/>
    </source>
</evidence>
<dbReference type="Proteomes" id="UP001430290">
    <property type="component" value="Unassembled WGS sequence"/>
</dbReference>
<dbReference type="InterPro" id="IPR017853">
    <property type="entry name" value="GH"/>
</dbReference>
<keyword evidence="9" id="KW-1185">Reference proteome</keyword>
<keyword evidence="4" id="KW-0326">Glycosidase</keyword>
<comment type="similarity">
    <text evidence="1 4">Belongs to the glycosyl hydrolase 30 family.</text>
</comment>
<dbReference type="GO" id="GO:0016787">
    <property type="term" value="F:hydrolase activity"/>
    <property type="evidence" value="ECO:0007669"/>
    <property type="project" value="UniProtKB-KW"/>
</dbReference>
<organism evidence="8 9">
    <name type="scientific">Thermomonas beijingensis</name>
    <dbReference type="NCBI Taxonomy" id="2872701"/>
    <lineage>
        <taxon>Bacteria</taxon>
        <taxon>Pseudomonadati</taxon>
        <taxon>Pseudomonadota</taxon>
        <taxon>Gammaproteobacteria</taxon>
        <taxon>Lysobacterales</taxon>
        <taxon>Lysobacteraceae</taxon>
        <taxon>Thermomonas</taxon>
    </lineage>
</organism>
<dbReference type="InterPro" id="IPR001139">
    <property type="entry name" value="Glyco_hydro_30"/>
</dbReference>
<feature type="chain" id="PRO_5045050476" evidence="5">
    <location>
        <begin position="21"/>
        <end position="479"/>
    </location>
</feature>
<dbReference type="Pfam" id="PF17189">
    <property type="entry name" value="Glyco_hydro_30C"/>
    <property type="match status" value="1"/>
</dbReference>
<feature type="signal peptide" evidence="5">
    <location>
        <begin position="1"/>
        <end position="20"/>
    </location>
</feature>
<evidence type="ECO:0000256" key="5">
    <source>
        <dbReference type="SAM" id="SignalP"/>
    </source>
</evidence>
<dbReference type="InterPro" id="IPR033453">
    <property type="entry name" value="Glyco_hydro_30_TIM-barrel"/>
</dbReference>
<proteinExistence type="inferred from homology"/>
<accession>A0ABS7TEK8</accession>
<reference evidence="8" key="1">
    <citation type="submission" date="2021-09" db="EMBL/GenBank/DDBJ databases">
        <authorList>
            <person name="Wu T."/>
            <person name="Guo S.Z."/>
        </authorList>
    </citation>
    <scope>NUCLEOTIDE SEQUENCE</scope>
    <source>
        <strain evidence="8">RSS-23</strain>
    </source>
</reference>
<comment type="caution">
    <text evidence="8">The sequence shown here is derived from an EMBL/GenBank/DDBJ whole genome shotgun (WGS) entry which is preliminary data.</text>
</comment>
<sequence>MVAALALLLAGCASHPAAWAERASVQASADVWITTSDHRQLLAHASIPSGTIDASHEAVSVIDVAPTQRFQQVAGFGAALTDASSWLLQQRMTPQQRQALLQELYSRKNDGLGFAFLRLTIGASDFSRHHYSLDDSPDGKPDPQLLHFSLAPNREDVIPVAQQIVAINPQLRIMASPWSAPAWMKDSDSLITGRLRPEYYAAFSRYLLRYIEAMAEAGVRIDALSVQNEPDFEPRDYPGMRLNAPQRARLIGDHLGPLLAQHAPQVQLWDWDHNWDKPAEPLAVLADPVAARYVSAVAWHCYGGDSSAQTRVHAAHPTLDMYMTECSGGDWEPLHTGGLTLQARQVLVSTMRHWARGVLLWNLALDESNGPHTGGCGNCRGVVTIDSRTGEVTRTDDYYVLAHASRFVRRGAWRVASTEGQDGVDNVAFVNADDGSRVLIVVNSNPETRRIGVREGARSFEWALQGKSVATLRWHSAAH</sequence>
<evidence type="ECO:0000259" key="7">
    <source>
        <dbReference type="Pfam" id="PF17189"/>
    </source>
</evidence>
<feature type="domain" description="Glycosyl hydrolase family 30 TIM-barrel" evidence="6">
    <location>
        <begin position="73"/>
        <end position="408"/>
    </location>
</feature>
<gene>
    <name evidence="8" type="ORF">K7B09_08055</name>
</gene>
<dbReference type="PRINTS" id="PR00843">
    <property type="entry name" value="GLHYDRLASE30"/>
</dbReference>
<evidence type="ECO:0000259" key="6">
    <source>
        <dbReference type="Pfam" id="PF02055"/>
    </source>
</evidence>
<dbReference type="InterPro" id="IPR033452">
    <property type="entry name" value="GH30_C"/>
</dbReference>
<dbReference type="EMBL" id="JAIQDJ010000003">
    <property type="protein sequence ID" value="MBZ4186272.1"/>
    <property type="molecule type" value="Genomic_DNA"/>
</dbReference>
<evidence type="ECO:0000313" key="9">
    <source>
        <dbReference type="Proteomes" id="UP001430290"/>
    </source>
</evidence>
<dbReference type="Gene3D" id="2.60.40.1180">
    <property type="entry name" value="Golgi alpha-mannosidase II"/>
    <property type="match status" value="1"/>
</dbReference>
<evidence type="ECO:0000256" key="2">
    <source>
        <dbReference type="ARBA" id="ARBA00022729"/>
    </source>
</evidence>
<feature type="domain" description="Glycosyl hydrolase family 30 beta sandwich" evidence="7">
    <location>
        <begin position="411"/>
        <end position="472"/>
    </location>
</feature>
<keyword evidence="2 5" id="KW-0732">Signal</keyword>
<protein>
    <submittedName>
        <fullName evidence="8">Glycosyl hydrolase</fullName>
    </submittedName>
</protein>
<dbReference type="InterPro" id="IPR013780">
    <property type="entry name" value="Glyco_hydro_b"/>
</dbReference>
<evidence type="ECO:0000256" key="1">
    <source>
        <dbReference type="ARBA" id="ARBA00005382"/>
    </source>
</evidence>
<dbReference type="PANTHER" id="PTHR11069:SF23">
    <property type="entry name" value="LYSOSOMAL ACID GLUCOSYLCERAMIDASE"/>
    <property type="match status" value="1"/>
</dbReference>
<keyword evidence="3 4" id="KW-0378">Hydrolase</keyword>
<dbReference type="SUPFAM" id="SSF51445">
    <property type="entry name" value="(Trans)glycosidases"/>
    <property type="match status" value="1"/>
</dbReference>
<dbReference type="Gene3D" id="3.20.20.80">
    <property type="entry name" value="Glycosidases"/>
    <property type="match status" value="1"/>
</dbReference>
<name>A0ABS7TEK8_9GAMM</name>